<evidence type="ECO:0000313" key="3">
    <source>
        <dbReference type="Proteomes" id="UP000015241"/>
    </source>
</evidence>
<protein>
    <recommendedName>
        <fullName evidence="4">Glycopeptide</fullName>
    </recommendedName>
</protein>
<dbReference type="HOGENOM" id="CLU_118873_0_0_1"/>
<reference evidence="2 3" key="1">
    <citation type="journal article" date="2012" name="Science">
        <title>The Paleozoic origin of enzymatic lignin decomposition reconstructed from 31 fungal genomes.</title>
        <authorList>
            <person name="Floudas D."/>
            <person name="Binder M."/>
            <person name="Riley R."/>
            <person name="Barry K."/>
            <person name="Blanchette R.A."/>
            <person name="Henrissat B."/>
            <person name="Martinez A.T."/>
            <person name="Otillar R."/>
            <person name="Spatafora J.W."/>
            <person name="Yadav J.S."/>
            <person name="Aerts A."/>
            <person name="Benoit I."/>
            <person name="Boyd A."/>
            <person name="Carlson A."/>
            <person name="Copeland A."/>
            <person name="Coutinho P.M."/>
            <person name="de Vries R.P."/>
            <person name="Ferreira P."/>
            <person name="Findley K."/>
            <person name="Foster B."/>
            <person name="Gaskell J."/>
            <person name="Glotzer D."/>
            <person name="Gorecki P."/>
            <person name="Heitman J."/>
            <person name="Hesse C."/>
            <person name="Hori C."/>
            <person name="Igarashi K."/>
            <person name="Jurgens J.A."/>
            <person name="Kallen N."/>
            <person name="Kersten P."/>
            <person name="Kohler A."/>
            <person name="Kuees U."/>
            <person name="Kumar T.K.A."/>
            <person name="Kuo A."/>
            <person name="LaButti K."/>
            <person name="Larrondo L.F."/>
            <person name="Lindquist E."/>
            <person name="Ling A."/>
            <person name="Lombard V."/>
            <person name="Lucas S."/>
            <person name="Lundell T."/>
            <person name="Martin R."/>
            <person name="McLaughlin D.J."/>
            <person name="Morgenstern I."/>
            <person name="Morin E."/>
            <person name="Murat C."/>
            <person name="Nagy L.G."/>
            <person name="Nolan M."/>
            <person name="Ohm R.A."/>
            <person name="Patyshakuliyeva A."/>
            <person name="Rokas A."/>
            <person name="Ruiz-Duenas F.J."/>
            <person name="Sabat G."/>
            <person name="Salamov A."/>
            <person name="Samejima M."/>
            <person name="Schmutz J."/>
            <person name="Slot J.C."/>
            <person name="St John F."/>
            <person name="Stenlid J."/>
            <person name="Sun H."/>
            <person name="Sun S."/>
            <person name="Syed K."/>
            <person name="Tsang A."/>
            <person name="Wiebenga A."/>
            <person name="Young D."/>
            <person name="Pisabarro A."/>
            <person name="Eastwood D.C."/>
            <person name="Martin F."/>
            <person name="Cullen D."/>
            <person name="Grigoriev I.V."/>
            <person name="Hibbett D.S."/>
        </authorList>
    </citation>
    <scope>NUCLEOTIDE SEQUENCE</scope>
    <source>
        <strain evidence="3">FP-58527</strain>
    </source>
</reference>
<evidence type="ECO:0008006" key="4">
    <source>
        <dbReference type="Google" id="ProtNLM"/>
    </source>
</evidence>
<gene>
    <name evidence="2" type="ORF">FOMPIDRAFT_146097</name>
</gene>
<dbReference type="InParanoid" id="S8F2K9"/>
<organism evidence="2 3">
    <name type="scientific">Fomitopsis schrenkii</name>
    <name type="common">Brown rot fungus</name>
    <dbReference type="NCBI Taxonomy" id="2126942"/>
    <lineage>
        <taxon>Eukaryota</taxon>
        <taxon>Fungi</taxon>
        <taxon>Dikarya</taxon>
        <taxon>Basidiomycota</taxon>
        <taxon>Agaricomycotina</taxon>
        <taxon>Agaricomycetes</taxon>
        <taxon>Polyporales</taxon>
        <taxon>Fomitopsis</taxon>
    </lineage>
</organism>
<dbReference type="Proteomes" id="UP000015241">
    <property type="component" value="Unassembled WGS sequence"/>
</dbReference>
<feature type="chain" id="PRO_5004551175" description="Glycopeptide" evidence="1">
    <location>
        <begin position="22"/>
        <end position="155"/>
    </location>
</feature>
<keyword evidence="3" id="KW-1185">Reference proteome</keyword>
<dbReference type="OrthoDB" id="3342934at2759"/>
<dbReference type="STRING" id="743788.S8F2K9"/>
<dbReference type="EMBL" id="KE504195">
    <property type="protein sequence ID" value="EPS96030.1"/>
    <property type="molecule type" value="Genomic_DNA"/>
</dbReference>
<accession>S8F2K9</accession>
<dbReference type="AlphaFoldDB" id="S8F2K9"/>
<name>S8F2K9_FOMSC</name>
<feature type="signal peptide" evidence="1">
    <location>
        <begin position="1"/>
        <end position="21"/>
    </location>
</feature>
<proteinExistence type="predicted"/>
<keyword evidence="1" id="KW-0732">Signal</keyword>
<evidence type="ECO:0000313" key="2">
    <source>
        <dbReference type="EMBL" id="EPS96030.1"/>
    </source>
</evidence>
<evidence type="ECO:0000256" key="1">
    <source>
        <dbReference type="SAM" id="SignalP"/>
    </source>
</evidence>
<sequence>MSTKIFATIVSTLSALALAAAESHTVSFSNNCGTGTPILRSQNGVVLSQGEDYTSSGSLDGAFAYLQTGGCGDNGESCTLVELTLTDGWSSADISLISPHEFSVTSGVSYYNGCDDTSTTCSSASCTQAFHDSDDTSVQIGCSTADVDLLISFCG</sequence>